<sequence>MKHQKAMIQPKSKALSVAIDELNILKKKAAFAAFFDIRHLLQVSMTG</sequence>
<accession>D5BQF7</accession>
<dbReference type="KEGG" id="apb:SAR116_2431"/>
<gene>
    <name evidence="1" type="ordered locus">SAR116_2431</name>
</gene>
<dbReference type="HOGENOM" id="CLU_3172388_0_0_5"/>
<dbReference type="Proteomes" id="UP000007460">
    <property type="component" value="Chromosome"/>
</dbReference>
<organism evidence="1 2">
    <name type="scientific">Puniceispirillum marinum (strain IMCC1322)</name>
    <dbReference type="NCBI Taxonomy" id="488538"/>
    <lineage>
        <taxon>Bacteria</taxon>
        <taxon>Pseudomonadati</taxon>
        <taxon>Pseudomonadota</taxon>
        <taxon>Alphaproteobacteria</taxon>
        <taxon>Candidatus Puniceispirillales</taxon>
        <taxon>Candidatus Puniceispirillaceae</taxon>
        <taxon>Candidatus Puniceispirillum</taxon>
    </lineage>
</organism>
<protein>
    <submittedName>
        <fullName evidence="1">Uncharacterized protein</fullName>
    </submittedName>
</protein>
<evidence type="ECO:0000313" key="1">
    <source>
        <dbReference type="EMBL" id="ADE40675.1"/>
    </source>
</evidence>
<reference evidence="1 2" key="1">
    <citation type="journal article" date="2010" name="J. Bacteriol.">
        <title>Complete genome sequence of "Candidatus Puniceispirillum marinum" IMCC1322, a representative of the SAR116 clade in the Alphaproteobacteria.</title>
        <authorList>
            <person name="Oh H.M."/>
            <person name="Kwon K.K."/>
            <person name="Kang I."/>
            <person name="Kang S.G."/>
            <person name="Lee J.H."/>
            <person name="Kim S.J."/>
            <person name="Cho J.C."/>
        </authorList>
    </citation>
    <scope>NUCLEOTIDE SEQUENCE [LARGE SCALE GENOMIC DNA]</scope>
    <source>
        <strain evidence="1 2">IMCC1322</strain>
    </source>
</reference>
<evidence type="ECO:0000313" key="2">
    <source>
        <dbReference type="Proteomes" id="UP000007460"/>
    </source>
</evidence>
<dbReference type="AlphaFoldDB" id="D5BQF7"/>
<dbReference type="STRING" id="488538.SAR116_2431"/>
<dbReference type="EMBL" id="CP001751">
    <property type="protein sequence ID" value="ADE40675.1"/>
    <property type="molecule type" value="Genomic_DNA"/>
</dbReference>
<keyword evidence="2" id="KW-1185">Reference proteome</keyword>
<proteinExistence type="predicted"/>
<name>D5BQF7_PUNMI</name>